<gene>
    <name evidence="1" type="ORF">CH378_18960</name>
</gene>
<sequence length="65" mass="7167">MGNFAKISIAEKYQEVKWDRNIVLVVSPTSESDFNASAMGSADQARSHEVGDTQNLLRVICLLLV</sequence>
<name>A0ABX4N4E5_9LEPT</name>
<accession>A0ABX4N4E5</accession>
<dbReference type="EMBL" id="NPDP01000044">
    <property type="protein sequence ID" value="PJZ28247.1"/>
    <property type="molecule type" value="Genomic_DNA"/>
</dbReference>
<comment type="caution">
    <text evidence="1">The sequence shown here is derived from an EMBL/GenBank/DDBJ whole genome shotgun (WGS) entry which is preliminary data.</text>
</comment>
<organism evidence="1 2">
    <name type="scientific">Leptospira kmetyi</name>
    <dbReference type="NCBI Taxonomy" id="408139"/>
    <lineage>
        <taxon>Bacteria</taxon>
        <taxon>Pseudomonadati</taxon>
        <taxon>Spirochaetota</taxon>
        <taxon>Spirochaetia</taxon>
        <taxon>Leptospirales</taxon>
        <taxon>Leptospiraceae</taxon>
        <taxon>Leptospira</taxon>
    </lineage>
</organism>
<protein>
    <submittedName>
        <fullName evidence="1">Uncharacterized protein</fullName>
    </submittedName>
</protein>
<dbReference type="Proteomes" id="UP000231919">
    <property type="component" value="Unassembled WGS sequence"/>
</dbReference>
<evidence type="ECO:0000313" key="1">
    <source>
        <dbReference type="EMBL" id="PJZ28247.1"/>
    </source>
</evidence>
<keyword evidence="2" id="KW-1185">Reference proteome</keyword>
<proteinExistence type="predicted"/>
<evidence type="ECO:0000313" key="2">
    <source>
        <dbReference type="Proteomes" id="UP000231919"/>
    </source>
</evidence>
<reference evidence="1 2" key="1">
    <citation type="submission" date="2017-07" db="EMBL/GenBank/DDBJ databases">
        <title>Leptospira spp. isolated from tropical soils.</title>
        <authorList>
            <person name="Thibeaux R."/>
            <person name="Iraola G."/>
            <person name="Ferres I."/>
            <person name="Bierque E."/>
            <person name="Girault D."/>
            <person name="Soupe-Gilbert M.-E."/>
            <person name="Picardeau M."/>
            <person name="Goarant C."/>
        </authorList>
    </citation>
    <scope>NUCLEOTIDE SEQUENCE [LARGE SCALE GENOMIC DNA]</scope>
    <source>
        <strain evidence="1 2">JW2-C-B1</strain>
    </source>
</reference>